<dbReference type="AlphaFoldDB" id="A0AAD7X3Y2"/>
<protein>
    <submittedName>
        <fullName evidence="2">Uncharacterized protein</fullName>
    </submittedName>
</protein>
<sequence>MLTPLVPVTQRSAIRLAGKNRQAQSTTTCVVPGKVGEEQRGPLSGVPSVPLKALFGPPDHGLRRTMSNRHAQLISIDVSRLPRLTLEPSKSHFEPLPLASGNKNTGVRLQCVSDRGTPESHGSHNNAVTGMTATRG</sequence>
<evidence type="ECO:0000256" key="1">
    <source>
        <dbReference type="SAM" id="MobiDB-lite"/>
    </source>
</evidence>
<evidence type="ECO:0000313" key="3">
    <source>
        <dbReference type="Proteomes" id="UP001221898"/>
    </source>
</evidence>
<feature type="compositionally biased region" description="Polar residues" evidence="1">
    <location>
        <begin position="123"/>
        <end position="136"/>
    </location>
</feature>
<gene>
    <name evidence="2" type="ORF">AAFF_G00006590</name>
</gene>
<comment type="caution">
    <text evidence="2">The sequence shown here is derived from an EMBL/GenBank/DDBJ whole genome shotgun (WGS) entry which is preliminary data.</text>
</comment>
<reference evidence="2" key="1">
    <citation type="journal article" date="2023" name="Science">
        <title>Genome structures resolve the early diversification of teleost fishes.</title>
        <authorList>
            <person name="Parey E."/>
            <person name="Louis A."/>
            <person name="Montfort J."/>
            <person name="Bouchez O."/>
            <person name="Roques C."/>
            <person name="Iampietro C."/>
            <person name="Lluch J."/>
            <person name="Castinel A."/>
            <person name="Donnadieu C."/>
            <person name="Desvignes T."/>
            <person name="Floi Bucao C."/>
            <person name="Jouanno E."/>
            <person name="Wen M."/>
            <person name="Mejri S."/>
            <person name="Dirks R."/>
            <person name="Jansen H."/>
            <person name="Henkel C."/>
            <person name="Chen W.J."/>
            <person name="Zahm M."/>
            <person name="Cabau C."/>
            <person name="Klopp C."/>
            <person name="Thompson A.W."/>
            <person name="Robinson-Rechavi M."/>
            <person name="Braasch I."/>
            <person name="Lecointre G."/>
            <person name="Bobe J."/>
            <person name="Postlethwait J.H."/>
            <person name="Berthelot C."/>
            <person name="Roest Crollius H."/>
            <person name="Guiguen Y."/>
        </authorList>
    </citation>
    <scope>NUCLEOTIDE SEQUENCE</scope>
    <source>
        <strain evidence="2">NC1722</strain>
    </source>
</reference>
<proteinExistence type="predicted"/>
<evidence type="ECO:0000313" key="2">
    <source>
        <dbReference type="EMBL" id="KAJ8419160.1"/>
    </source>
</evidence>
<name>A0AAD7X3Y2_9TELE</name>
<dbReference type="Proteomes" id="UP001221898">
    <property type="component" value="Unassembled WGS sequence"/>
</dbReference>
<organism evidence="2 3">
    <name type="scientific">Aldrovandia affinis</name>
    <dbReference type="NCBI Taxonomy" id="143900"/>
    <lineage>
        <taxon>Eukaryota</taxon>
        <taxon>Metazoa</taxon>
        <taxon>Chordata</taxon>
        <taxon>Craniata</taxon>
        <taxon>Vertebrata</taxon>
        <taxon>Euteleostomi</taxon>
        <taxon>Actinopterygii</taxon>
        <taxon>Neopterygii</taxon>
        <taxon>Teleostei</taxon>
        <taxon>Notacanthiformes</taxon>
        <taxon>Halosauridae</taxon>
        <taxon>Aldrovandia</taxon>
    </lineage>
</organism>
<accession>A0AAD7X3Y2</accession>
<dbReference type="EMBL" id="JAINUG010000001">
    <property type="protein sequence ID" value="KAJ8419160.1"/>
    <property type="molecule type" value="Genomic_DNA"/>
</dbReference>
<keyword evidence="3" id="KW-1185">Reference proteome</keyword>
<feature type="region of interest" description="Disordered" evidence="1">
    <location>
        <begin position="114"/>
        <end position="136"/>
    </location>
</feature>